<keyword evidence="4 6" id="KW-1133">Transmembrane helix</keyword>
<feature type="transmembrane region" description="Helical" evidence="6">
    <location>
        <begin position="280"/>
        <end position="300"/>
    </location>
</feature>
<proteinExistence type="predicted"/>
<evidence type="ECO:0000256" key="6">
    <source>
        <dbReference type="SAM" id="Phobius"/>
    </source>
</evidence>
<gene>
    <name evidence="7" type="ORF">EKG95_25290</name>
</gene>
<organism evidence="7">
    <name type="scientific">Salmonella enterica subsp. enterica serovar Aqua</name>
    <dbReference type="NCBI Taxonomy" id="1302615"/>
    <lineage>
        <taxon>Bacteria</taxon>
        <taxon>Pseudomonadati</taxon>
        <taxon>Pseudomonadota</taxon>
        <taxon>Gammaproteobacteria</taxon>
        <taxon>Enterobacterales</taxon>
        <taxon>Enterobacteriaceae</taxon>
        <taxon>Salmonella</taxon>
    </lineage>
</organism>
<feature type="transmembrane region" description="Helical" evidence="6">
    <location>
        <begin position="405"/>
        <end position="422"/>
    </location>
</feature>
<feature type="transmembrane region" description="Helical" evidence="6">
    <location>
        <begin position="68"/>
        <end position="92"/>
    </location>
</feature>
<dbReference type="InterPro" id="IPR002797">
    <property type="entry name" value="Polysacc_synth"/>
</dbReference>
<evidence type="ECO:0000256" key="2">
    <source>
        <dbReference type="ARBA" id="ARBA00022475"/>
    </source>
</evidence>
<feature type="transmembrane region" description="Helical" evidence="6">
    <location>
        <begin position="256"/>
        <end position="274"/>
    </location>
</feature>
<accession>A0A5X6EW79</accession>
<keyword evidence="3 6" id="KW-0812">Transmembrane</keyword>
<dbReference type="PANTHER" id="PTHR30250:SF26">
    <property type="entry name" value="PSMA PROTEIN"/>
    <property type="match status" value="1"/>
</dbReference>
<protein>
    <submittedName>
        <fullName evidence="7">Flippase</fullName>
    </submittedName>
</protein>
<feature type="transmembrane region" description="Helical" evidence="6">
    <location>
        <begin position="33"/>
        <end position="56"/>
    </location>
</feature>
<dbReference type="AlphaFoldDB" id="A0A5X6EW79"/>
<comment type="subcellular location">
    <subcellularLocation>
        <location evidence="1">Cell membrane</location>
        <topology evidence="1">Multi-pass membrane protein</topology>
    </subcellularLocation>
</comment>
<evidence type="ECO:0000313" key="7">
    <source>
        <dbReference type="EMBL" id="ECA3795063.1"/>
    </source>
</evidence>
<evidence type="ECO:0000256" key="3">
    <source>
        <dbReference type="ARBA" id="ARBA00022692"/>
    </source>
</evidence>
<dbReference type="InterPro" id="IPR050833">
    <property type="entry name" value="Poly_Biosynth_Transport"/>
</dbReference>
<evidence type="ECO:0000256" key="5">
    <source>
        <dbReference type="ARBA" id="ARBA00023136"/>
    </source>
</evidence>
<feature type="transmembrane region" description="Helical" evidence="6">
    <location>
        <begin position="112"/>
        <end position="134"/>
    </location>
</feature>
<evidence type="ECO:0000256" key="4">
    <source>
        <dbReference type="ARBA" id="ARBA00022989"/>
    </source>
</evidence>
<feature type="transmembrane region" description="Helical" evidence="6">
    <location>
        <begin position="210"/>
        <end position="236"/>
    </location>
</feature>
<dbReference type="GO" id="GO:0005886">
    <property type="term" value="C:plasma membrane"/>
    <property type="evidence" value="ECO:0007669"/>
    <property type="project" value="UniProtKB-SubCell"/>
</dbReference>
<sequence length="463" mass="51968">MIKEKIKILFKYCTLRKYNTTTDYGRQQERYRIISLSIISNFISKLLALLSLILTVSLTLPYLGQDRFGIWMTIASFSAALTFLDLGIGNALTNRIAHSFARGKKIRMIRQISGGLTLLAILAFIIIAIFLTIANFVNWGSLLKGINDNTHDEVQFAIKLFAIIFGIGIFSNGVQRIYMGMQKAYISYISNAFFILISIISLFISSRLHAGIPMLILSTIGVQYLSGLSLTILLIYKKLITLNKIRINVKKETPYLISNGFFFFILQMGTLATWSGDNFIISTTLGVTYVSILSITQRLFQISTVPLTIYNAPLWAAYADAHARHDVDFIRKTLLGSLKIVGISSTTLALILVIFGQSIIAIWTGEELRVPQSLIVAYAVWSIIDAYSNTLSSFLNGLNIIKQQVFAVVTLILISIPSKYFIVSHFGLTAMLSCFIILYVTNYLIWYKCSFKKSIHLQLNIRG</sequence>
<reference evidence="7" key="1">
    <citation type="submission" date="2018-12" db="EMBL/GenBank/DDBJ databases">
        <authorList>
            <person name="Ashton P.M."/>
            <person name="Dallman T."/>
            <person name="Nair S."/>
            <person name="De Pinna E."/>
            <person name="Peters T."/>
            <person name="Grant K."/>
        </authorList>
    </citation>
    <scope>NUCLEOTIDE SEQUENCE</scope>
    <source>
        <strain evidence="7">650060</strain>
    </source>
</reference>
<feature type="transmembrane region" description="Helical" evidence="6">
    <location>
        <begin position="154"/>
        <end position="173"/>
    </location>
</feature>
<evidence type="ECO:0000256" key="1">
    <source>
        <dbReference type="ARBA" id="ARBA00004651"/>
    </source>
</evidence>
<name>A0A5X6EW79_SALET</name>
<feature type="transmembrane region" description="Helical" evidence="6">
    <location>
        <begin position="340"/>
        <end position="363"/>
    </location>
</feature>
<feature type="transmembrane region" description="Helical" evidence="6">
    <location>
        <begin position="428"/>
        <end position="447"/>
    </location>
</feature>
<comment type="caution">
    <text evidence="7">The sequence shown here is derived from an EMBL/GenBank/DDBJ whole genome shotgun (WGS) entry which is preliminary data.</text>
</comment>
<keyword evidence="5 6" id="KW-0472">Membrane</keyword>
<dbReference type="Pfam" id="PF01943">
    <property type="entry name" value="Polysacc_synt"/>
    <property type="match status" value="1"/>
</dbReference>
<feature type="transmembrane region" description="Helical" evidence="6">
    <location>
        <begin position="375"/>
        <end position="398"/>
    </location>
</feature>
<keyword evidence="2" id="KW-1003">Cell membrane</keyword>
<dbReference type="EMBL" id="AAHUDZ010000058">
    <property type="protein sequence ID" value="ECA3795063.1"/>
    <property type="molecule type" value="Genomic_DNA"/>
</dbReference>
<dbReference type="PANTHER" id="PTHR30250">
    <property type="entry name" value="PST FAMILY PREDICTED COLANIC ACID TRANSPORTER"/>
    <property type="match status" value="1"/>
</dbReference>
<feature type="transmembrane region" description="Helical" evidence="6">
    <location>
        <begin position="185"/>
        <end position="204"/>
    </location>
</feature>